<name>A0A803R2J4_CANSA</name>
<evidence type="ECO:0000313" key="5">
    <source>
        <dbReference type="Proteomes" id="UP000596661"/>
    </source>
</evidence>
<feature type="domain" description="Jacalin-type lectin" evidence="3">
    <location>
        <begin position="38"/>
        <end position="152"/>
    </location>
</feature>
<dbReference type="InterPro" id="IPR001229">
    <property type="entry name" value="Jacalin-like_lectin_dom"/>
</dbReference>
<dbReference type="EnsemblPlants" id="novel_model_4309_5bd9a17a">
    <property type="protein sequence ID" value="cds.novel_model_4309_5bd9a17a"/>
    <property type="gene ID" value="novel_gene_2248_5bd9a17a"/>
</dbReference>
<dbReference type="Gramene" id="novel_model_4309_5bd9a17a">
    <property type="protein sequence ID" value="cds.novel_model_4309_5bd9a17a"/>
    <property type="gene ID" value="novel_gene_2248_5bd9a17a"/>
</dbReference>
<evidence type="ECO:0000256" key="1">
    <source>
        <dbReference type="ARBA" id="ARBA00006568"/>
    </source>
</evidence>
<evidence type="ECO:0000313" key="4">
    <source>
        <dbReference type="EnsemblPlants" id="cds.novel_model_4309_5bd9a17a"/>
    </source>
</evidence>
<protein>
    <recommendedName>
        <fullName evidence="3">Jacalin-type lectin domain-containing protein</fullName>
    </recommendedName>
</protein>
<evidence type="ECO:0000256" key="2">
    <source>
        <dbReference type="ARBA" id="ARBA00022734"/>
    </source>
</evidence>
<evidence type="ECO:0000259" key="3">
    <source>
        <dbReference type="Pfam" id="PF01419"/>
    </source>
</evidence>
<dbReference type="Proteomes" id="UP000596661">
    <property type="component" value="Chromosome 6"/>
</dbReference>
<dbReference type="Gene3D" id="2.100.10.30">
    <property type="entry name" value="Jacalin-like lectin domain"/>
    <property type="match status" value="1"/>
</dbReference>
<dbReference type="InterPro" id="IPR036404">
    <property type="entry name" value="Jacalin-like_lectin_dom_sf"/>
</dbReference>
<accession>A0A803R2J4</accession>
<keyword evidence="2" id="KW-0430">Lectin</keyword>
<dbReference type="GO" id="GO:0030246">
    <property type="term" value="F:carbohydrate binding"/>
    <property type="evidence" value="ECO:0007669"/>
    <property type="project" value="UniProtKB-KW"/>
</dbReference>
<keyword evidence="5" id="KW-1185">Reference proteome</keyword>
<sequence>MPHITYKIYYSEEYGRRDEDNSVPFNLFTTVDEYIKYKTRITGIQMQTMNYEIHCITVDFESTTGRRTEKYGIDEGCSSKKLVLEEGDFIKKLIYTRSADNNKINRLGIFVDENRSIIAGVDIGTEQTFNVPDGSFILGFTVFYSGVINELQIIYAAFQPAKWSQLI</sequence>
<proteinExistence type="inferred from homology"/>
<dbReference type="Pfam" id="PF01419">
    <property type="entry name" value="Jacalin"/>
    <property type="match status" value="1"/>
</dbReference>
<comment type="similarity">
    <text evidence="1">Belongs to the jacalin lectin family.</text>
</comment>
<dbReference type="EMBL" id="UZAU01000553">
    <property type="status" value="NOT_ANNOTATED_CDS"/>
    <property type="molecule type" value="Genomic_DNA"/>
</dbReference>
<reference evidence="4" key="1">
    <citation type="submission" date="2018-11" db="EMBL/GenBank/DDBJ databases">
        <authorList>
            <person name="Grassa J C."/>
        </authorList>
    </citation>
    <scope>NUCLEOTIDE SEQUENCE [LARGE SCALE GENOMIC DNA]</scope>
</reference>
<dbReference type="AlphaFoldDB" id="A0A803R2J4"/>
<reference evidence="4" key="2">
    <citation type="submission" date="2021-03" db="UniProtKB">
        <authorList>
            <consortium name="EnsemblPlants"/>
        </authorList>
    </citation>
    <scope>IDENTIFICATION</scope>
</reference>
<organism evidence="4 5">
    <name type="scientific">Cannabis sativa</name>
    <name type="common">Hemp</name>
    <name type="synonym">Marijuana</name>
    <dbReference type="NCBI Taxonomy" id="3483"/>
    <lineage>
        <taxon>Eukaryota</taxon>
        <taxon>Viridiplantae</taxon>
        <taxon>Streptophyta</taxon>
        <taxon>Embryophyta</taxon>
        <taxon>Tracheophyta</taxon>
        <taxon>Spermatophyta</taxon>
        <taxon>Magnoliopsida</taxon>
        <taxon>eudicotyledons</taxon>
        <taxon>Gunneridae</taxon>
        <taxon>Pentapetalae</taxon>
        <taxon>rosids</taxon>
        <taxon>fabids</taxon>
        <taxon>Rosales</taxon>
        <taxon>Cannabaceae</taxon>
        <taxon>Cannabis</taxon>
    </lineage>
</organism>
<dbReference type="SUPFAM" id="SSF51101">
    <property type="entry name" value="Mannose-binding lectins"/>
    <property type="match status" value="1"/>
</dbReference>